<sequence length="289" mass="30971">MEMHQVRYFLAAARTLNFTRAAEECNVTQPSLTRAIQKLEEEFGGQLFRRERSLTHLTELGRQMVPHLQRTYDAAQAAKLLARGIGRQVHAPVTLGVSGAVSEQLGKALAQVMEGLPGFQLSLLKADAASLLQSLLKGEVDAAVLPEPGDPPERLDTIVLSRQELTAVAPIDCPVAQQPAVELPELAALAWIDGDAHVAAEFTALCAEAGLRPEFRHSANLEGDVVDLVANGLGCAWVPAGLALPDRVRPVAVQGVVMTRTTVFATVSGRKRSVATDALVRAIRARAWG</sequence>
<dbReference type="InterPro" id="IPR036388">
    <property type="entry name" value="WH-like_DNA-bd_sf"/>
</dbReference>
<dbReference type="InterPro" id="IPR000847">
    <property type="entry name" value="LysR_HTH_N"/>
</dbReference>
<evidence type="ECO:0000256" key="3">
    <source>
        <dbReference type="ARBA" id="ARBA00023125"/>
    </source>
</evidence>
<dbReference type="PANTHER" id="PTHR30346">
    <property type="entry name" value="TRANSCRIPTIONAL DUAL REGULATOR HCAR-RELATED"/>
    <property type="match status" value="1"/>
</dbReference>
<comment type="similarity">
    <text evidence="1">Belongs to the LysR transcriptional regulatory family.</text>
</comment>
<dbReference type="SUPFAM" id="SSF53850">
    <property type="entry name" value="Periplasmic binding protein-like II"/>
    <property type="match status" value="1"/>
</dbReference>
<accession>A0A7V8RBD1</accession>
<feature type="domain" description="HTH lysR-type" evidence="5">
    <location>
        <begin position="1"/>
        <end position="58"/>
    </location>
</feature>
<organism evidence="6 7">
    <name type="scientific">Sphingomonas ursincola</name>
    <dbReference type="NCBI Taxonomy" id="56361"/>
    <lineage>
        <taxon>Bacteria</taxon>
        <taxon>Pseudomonadati</taxon>
        <taxon>Pseudomonadota</taxon>
        <taxon>Alphaproteobacteria</taxon>
        <taxon>Sphingomonadales</taxon>
        <taxon>Sphingomonadaceae</taxon>
        <taxon>Sphingomonas</taxon>
    </lineage>
</organism>
<evidence type="ECO:0000256" key="2">
    <source>
        <dbReference type="ARBA" id="ARBA00023015"/>
    </source>
</evidence>
<keyword evidence="2" id="KW-0805">Transcription regulation</keyword>
<dbReference type="CDD" id="cd05466">
    <property type="entry name" value="PBP2_LTTR_substrate"/>
    <property type="match status" value="1"/>
</dbReference>
<dbReference type="GO" id="GO:0032993">
    <property type="term" value="C:protein-DNA complex"/>
    <property type="evidence" value="ECO:0007669"/>
    <property type="project" value="TreeGrafter"/>
</dbReference>
<keyword evidence="7" id="KW-1185">Reference proteome</keyword>
<dbReference type="Proteomes" id="UP000589292">
    <property type="component" value="Unassembled WGS sequence"/>
</dbReference>
<keyword evidence="4" id="KW-0804">Transcription</keyword>
<dbReference type="InterPro" id="IPR036390">
    <property type="entry name" value="WH_DNA-bd_sf"/>
</dbReference>
<dbReference type="Gene3D" id="3.40.190.290">
    <property type="match status" value="1"/>
</dbReference>
<dbReference type="InterPro" id="IPR005119">
    <property type="entry name" value="LysR_subst-bd"/>
</dbReference>
<dbReference type="Pfam" id="PF03466">
    <property type="entry name" value="LysR_substrate"/>
    <property type="match status" value="1"/>
</dbReference>
<keyword evidence="3" id="KW-0238">DNA-binding</keyword>
<evidence type="ECO:0000256" key="4">
    <source>
        <dbReference type="ARBA" id="ARBA00023163"/>
    </source>
</evidence>
<gene>
    <name evidence="6" type="ORF">FG486_03235</name>
</gene>
<dbReference type="EMBL" id="VDES01000001">
    <property type="protein sequence ID" value="MBA1373338.1"/>
    <property type="molecule type" value="Genomic_DNA"/>
</dbReference>
<proteinExistence type="inferred from homology"/>
<evidence type="ECO:0000313" key="7">
    <source>
        <dbReference type="Proteomes" id="UP000589292"/>
    </source>
</evidence>
<comment type="caution">
    <text evidence="6">The sequence shown here is derived from an EMBL/GenBank/DDBJ whole genome shotgun (WGS) entry which is preliminary data.</text>
</comment>
<evidence type="ECO:0000259" key="5">
    <source>
        <dbReference type="PROSITE" id="PS50931"/>
    </source>
</evidence>
<name>A0A7V8RBD1_9SPHN</name>
<dbReference type="SUPFAM" id="SSF46785">
    <property type="entry name" value="Winged helix' DNA-binding domain"/>
    <property type="match status" value="1"/>
</dbReference>
<dbReference type="Gene3D" id="1.10.10.10">
    <property type="entry name" value="Winged helix-like DNA-binding domain superfamily/Winged helix DNA-binding domain"/>
    <property type="match status" value="1"/>
</dbReference>
<dbReference type="RefSeq" id="WP_066275672.1">
    <property type="nucleotide sequence ID" value="NZ_BAAAGB010000002.1"/>
</dbReference>
<reference evidence="6 7" key="1">
    <citation type="journal article" date="1994" name="Int. J. Syst. Bacteriol.">
        <title>Phylogenetic positions of novel aerobic, bacteriochlorophyll a-containing bacteria and description of Roseococcus thiosulfatophilus gen. nov., sp. nov., Erythromicrobium ramosum gen. nov., sp. nov., and Erythrobacter litoralis sp. nov.</title>
        <authorList>
            <person name="Yurkov V."/>
            <person name="Stackebrandt E."/>
            <person name="Holmes A."/>
            <person name="Fuerst J.A."/>
            <person name="Hugenholtz P."/>
            <person name="Golecki J."/>
            <person name="Gad'on N."/>
            <person name="Gorlenko V.M."/>
            <person name="Kompantseva E.I."/>
            <person name="Drews G."/>
        </authorList>
    </citation>
    <scope>NUCLEOTIDE SEQUENCE [LARGE SCALE GENOMIC DNA]</scope>
    <source>
        <strain evidence="6 7">KR-99</strain>
    </source>
</reference>
<evidence type="ECO:0000256" key="1">
    <source>
        <dbReference type="ARBA" id="ARBA00009437"/>
    </source>
</evidence>
<dbReference type="PRINTS" id="PR00039">
    <property type="entry name" value="HTHLYSR"/>
</dbReference>
<protein>
    <submittedName>
        <fullName evidence="6">LysR family transcriptional regulator</fullName>
    </submittedName>
</protein>
<dbReference type="AlphaFoldDB" id="A0A7V8RBD1"/>
<dbReference type="GO" id="GO:0003700">
    <property type="term" value="F:DNA-binding transcription factor activity"/>
    <property type="evidence" value="ECO:0007669"/>
    <property type="project" value="InterPro"/>
</dbReference>
<dbReference type="FunFam" id="1.10.10.10:FF:000001">
    <property type="entry name" value="LysR family transcriptional regulator"/>
    <property type="match status" value="1"/>
</dbReference>
<dbReference type="Pfam" id="PF00126">
    <property type="entry name" value="HTH_1"/>
    <property type="match status" value="1"/>
</dbReference>
<dbReference type="PROSITE" id="PS50931">
    <property type="entry name" value="HTH_LYSR"/>
    <property type="match status" value="1"/>
</dbReference>
<dbReference type="GO" id="GO:0003677">
    <property type="term" value="F:DNA binding"/>
    <property type="evidence" value="ECO:0007669"/>
    <property type="project" value="UniProtKB-KW"/>
</dbReference>
<evidence type="ECO:0000313" key="6">
    <source>
        <dbReference type="EMBL" id="MBA1373338.1"/>
    </source>
</evidence>
<dbReference type="PANTHER" id="PTHR30346:SF29">
    <property type="entry name" value="LYSR SUBSTRATE-BINDING"/>
    <property type="match status" value="1"/>
</dbReference>